<evidence type="ECO:0000256" key="8">
    <source>
        <dbReference type="SAM" id="Phobius"/>
    </source>
</evidence>
<keyword evidence="6" id="KW-0325">Glycoprotein</keyword>
<evidence type="ECO:0000256" key="2">
    <source>
        <dbReference type="ARBA" id="ARBA00006058"/>
    </source>
</evidence>
<dbReference type="GO" id="GO:0009986">
    <property type="term" value="C:cell surface"/>
    <property type="evidence" value="ECO:0007669"/>
    <property type="project" value="TreeGrafter"/>
</dbReference>
<evidence type="ECO:0000256" key="6">
    <source>
        <dbReference type="ARBA" id="ARBA00023180"/>
    </source>
</evidence>
<sequence>MRLCANARAPRQGCSGAVEAMALLLLLLLGLSQAQSVPQQTACASSTPQSLKQPQYQNTTQEDTGVGFMAALVQSFLHTVQPNPFPKDLILQLVRQYNFSEDLIRDVLLYEVGFLVCLAIGILYIVLMPIVGLFLACCRCCGNCGGKMYQKQTSSTHCHRRALYWSAFVTTGIILAGNVCMFKSNEALRVSVDQSPVELHNSLDNIHTFLTSAPQQIDSVVNESYKTVEKVTGNLHDIGPQLGEEIQKQFRGTLDPALNSVKLLDRETVDLSDRLKKLNSSLEELQSSMDLLQANVTAVKTRINQTISKPACSGCENVKPELDKITVDTSISVPELNEFQSAVDEVVKSNLNSRISEVEDYFQSIPQTVTDETKDIVQDSIQVLGNMKTQISQVTSDISLTSVFQNVLGQLGTAQMEINRVLPQVQKAENIRWAVCVVLCCVVLLVVVCYFLGLVLGPLGLSPKSDPTKRSYTANCGGTFLMMGAGFSLLFAWLFMIAVLILFLLGGNVYTLVCQPWNNGQLLEFIDTPGLIPGLDIGPSLGLKTNLNLTSIYRDCEKNQPLWTTLHLHELVDLDDLLNVSKYTEEIEKNFENAVISLSSVTLLSTEVKTKLRSVSSKAEDFDPTPVTQQINDFTRISLNSTADQLDTLADTQSDGDIQRELRGQARDLRQIQANIELTIIPQLESLNSTIKGFQPTAEKINGTVGEVLSTVGAAQDFLNTNTTQIVKTESRKFLDCQLDYFILYADWAKHTITQQVGRCGPVAGAVDSVEIVLCAYMVESLNAFWFSLGWCMIFFVPGIIFSIKLAKYYRRMKYTDVYDNHAAVNHIPRAHTKFT</sequence>
<dbReference type="AlphaFoldDB" id="A0A672G400"/>
<dbReference type="GO" id="GO:0005929">
    <property type="term" value="C:cilium"/>
    <property type="evidence" value="ECO:0007669"/>
    <property type="project" value="TreeGrafter"/>
</dbReference>
<keyword evidence="11" id="KW-1185">Reference proteome</keyword>
<evidence type="ECO:0000313" key="10">
    <source>
        <dbReference type="Ensembl" id="ENSSFAP00005013646.1"/>
    </source>
</evidence>
<keyword evidence="4 8" id="KW-1133">Transmembrane helix</keyword>
<feature type="chain" id="PRO_5025451048" evidence="9">
    <location>
        <begin position="35"/>
        <end position="836"/>
    </location>
</feature>
<feature type="signal peptide" evidence="9">
    <location>
        <begin position="1"/>
        <end position="34"/>
    </location>
</feature>
<dbReference type="OrthoDB" id="6229420at2759"/>
<reference evidence="10" key="1">
    <citation type="submission" date="2019-06" db="EMBL/GenBank/DDBJ databases">
        <authorList>
            <consortium name="Wellcome Sanger Institute Data Sharing"/>
        </authorList>
    </citation>
    <scope>NUCLEOTIDE SEQUENCE [LARGE SCALE GENOMIC DNA]</scope>
</reference>
<dbReference type="InParanoid" id="A0A672G400"/>
<dbReference type="OMA" id="SLWNTLH"/>
<dbReference type="GO" id="GO:0015485">
    <property type="term" value="F:cholesterol binding"/>
    <property type="evidence" value="ECO:0007669"/>
    <property type="project" value="TreeGrafter"/>
</dbReference>
<dbReference type="PANTHER" id="PTHR22730:SF4">
    <property type="entry name" value="PROMININ-1-A-LIKE"/>
    <property type="match status" value="1"/>
</dbReference>
<dbReference type="Ensembl" id="ENSSFAT00005014222.1">
    <property type="protein sequence ID" value="ENSSFAP00005013646.1"/>
    <property type="gene ID" value="ENSSFAG00005007416.1"/>
</dbReference>
<dbReference type="PANTHER" id="PTHR22730">
    <property type="entry name" value="PROMININ PROM PROTEIN"/>
    <property type="match status" value="1"/>
</dbReference>
<dbReference type="GO" id="GO:0031528">
    <property type="term" value="C:microvillus membrane"/>
    <property type="evidence" value="ECO:0007669"/>
    <property type="project" value="UniProtKB-SubCell"/>
</dbReference>
<evidence type="ECO:0000256" key="7">
    <source>
        <dbReference type="SAM" id="Coils"/>
    </source>
</evidence>
<dbReference type="Pfam" id="PF05478">
    <property type="entry name" value="Prominin"/>
    <property type="match status" value="1"/>
</dbReference>
<comment type="subcellular location">
    <subcellularLocation>
        <location evidence="1">Cell projection</location>
        <location evidence="1">Microvillus membrane</location>
        <topology evidence="1">Multi-pass membrane protein</topology>
    </subcellularLocation>
</comment>
<feature type="coiled-coil region" evidence="7">
    <location>
        <begin position="268"/>
        <end position="302"/>
    </location>
</feature>
<feature type="transmembrane region" description="Helical" evidence="8">
    <location>
        <begin position="784"/>
        <end position="804"/>
    </location>
</feature>
<evidence type="ECO:0000256" key="3">
    <source>
        <dbReference type="ARBA" id="ARBA00022692"/>
    </source>
</evidence>
<protein>
    <submittedName>
        <fullName evidence="10">Prominin-1-A-like</fullName>
    </submittedName>
</protein>
<keyword evidence="7" id="KW-0175">Coiled coil</keyword>
<comment type="similarity">
    <text evidence="2">Belongs to the prominin family.</text>
</comment>
<proteinExistence type="inferred from homology"/>
<keyword evidence="9" id="KW-0732">Signal</keyword>
<evidence type="ECO:0000256" key="9">
    <source>
        <dbReference type="SAM" id="SignalP"/>
    </source>
</evidence>
<reference evidence="10" key="3">
    <citation type="submission" date="2025-09" db="UniProtKB">
        <authorList>
            <consortium name="Ensembl"/>
        </authorList>
    </citation>
    <scope>IDENTIFICATION</scope>
</reference>
<dbReference type="FunCoup" id="A0A672G400">
    <property type="interactions" value="58"/>
</dbReference>
<evidence type="ECO:0000256" key="4">
    <source>
        <dbReference type="ARBA" id="ARBA00022989"/>
    </source>
</evidence>
<name>A0A672G400_SALFA</name>
<dbReference type="Proteomes" id="UP000472267">
    <property type="component" value="Chromosome 13"/>
</dbReference>
<keyword evidence="3 8" id="KW-0812">Transmembrane</keyword>
<feature type="transmembrane region" description="Helical" evidence="8">
    <location>
        <begin position="112"/>
        <end position="141"/>
    </location>
</feature>
<dbReference type="GO" id="GO:0016324">
    <property type="term" value="C:apical plasma membrane"/>
    <property type="evidence" value="ECO:0007669"/>
    <property type="project" value="TreeGrafter"/>
</dbReference>
<reference evidence="10" key="2">
    <citation type="submission" date="2025-08" db="UniProtKB">
        <authorList>
            <consortium name="Ensembl"/>
        </authorList>
    </citation>
    <scope>IDENTIFICATION</scope>
</reference>
<accession>A0A672G400</accession>
<evidence type="ECO:0000313" key="11">
    <source>
        <dbReference type="Proteomes" id="UP000472267"/>
    </source>
</evidence>
<feature type="transmembrane region" description="Helical" evidence="8">
    <location>
        <begin position="480"/>
        <end position="505"/>
    </location>
</feature>
<keyword evidence="5 8" id="KW-0472">Membrane</keyword>
<dbReference type="InterPro" id="IPR008795">
    <property type="entry name" value="Prominin"/>
</dbReference>
<evidence type="ECO:0000256" key="5">
    <source>
        <dbReference type="ARBA" id="ARBA00023136"/>
    </source>
</evidence>
<dbReference type="GO" id="GO:0071914">
    <property type="term" value="C:prominosome"/>
    <property type="evidence" value="ECO:0007669"/>
    <property type="project" value="TreeGrafter"/>
</dbReference>
<organism evidence="10 11">
    <name type="scientific">Salarias fasciatus</name>
    <name type="common">Jewelled blenny</name>
    <name type="synonym">Blennius fasciatus</name>
    <dbReference type="NCBI Taxonomy" id="181472"/>
    <lineage>
        <taxon>Eukaryota</taxon>
        <taxon>Metazoa</taxon>
        <taxon>Chordata</taxon>
        <taxon>Craniata</taxon>
        <taxon>Vertebrata</taxon>
        <taxon>Euteleostomi</taxon>
        <taxon>Actinopterygii</taxon>
        <taxon>Neopterygii</taxon>
        <taxon>Teleostei</taxon>
        <taxon>Neoteleostei</taxon>
        <taxon>Acanthomorphata</taxon>
        <taxon>Ovalentaria</taxon>
        <taxon>Blenniimorphae</taxon>
        <taxon>Blenniiformes</taxon>
        <taxon>Blennioidei</taxon>
        <taxon>Blenniidae</taxon>
        <taxon>Salariinae</taxon>
        <taxon>Salarias</taxon>
    </lineage>
</organism>
<feature type="transmembrane region" description="Helical" evidence="8">
    <location>
        <begin position="431"/>
        <end position="459"/>
    </location>
</feature>
<gene>
    <name evidence="10" type="primary">prom2</name>
</gene>
<evidence type="ECO:0000256" key="1">
    <source>
        <dbReference type="ARBA" id="ARBA00004475"/>
    </source>
</evidence>